<accession>A0AAV1DC81</accession>
<name>A0AAV1DC81_OLDCO</name>
<feature type="region of interest" description="Disordered" evidence="1">
    <location>
        <begin position="1"/>
        <end position="26"/>
    </location>
</feature>
<organism evidence="2 3">
    <name type="scientific">Oldenlandia corymbosa var. corymbosa</name>
    <dbReference type="NCBI Taxonomy" id="529605"/>
    <lineage>
        <taxon>Eukaryota</taxon>
        <taxon>Viridiplantae</taxon>
        <taxon>Streptophyta</taxon>
        <taxon>Embryophyta</taxon>
        <taxon>Tracheophyta</taxon>
        <taxon>Spermatophyta</taxon>
        <taxon>Magnoliopsida</taxon>
        <taxon>eudicotyledons</taxon>
        <taxon>Gunneridae</taxon>
        <taxon>Pentapetalae</taxon>
        <taxon>asterids</taxon>
        <taxon>lamiids</taxon>
        <taxon>Gentianales</taxon>
        <taxon>Rubiaceae</taxon>
        <taxon>Rubioideae</taxon>
        <taxon>Spermacoceae</taxon>
        <taxon>Hedyotis-Oldenlandia complex</taxon>
        <taxon>Oldenlandia</taxon>
    </lineage>
</organism>
<evidence type="ECO:0000313" key="2">
    <source>
        <dbReference type="EMBL" id="CAI9105461.1"/>
    </source>
</evidence>
<dbReference type="Proteomes" id="UP001161247">
    <property type="component" value="Chromosome 5"/>
</dbReference>
<dbReference type="AlphaFoldDB" id="A0AAV1DC81"/>
<sequence length="209" mass="24147">MKEKFFRGEKIRKKKDEEEEEEGEEENGCFRCEGELPPGKYQPIAHIRLYSRLICKIKGVCVLEDLQESLKILKGVIMNDIKLYYDYGPQVVDRSTGKEIREVIWKAEDAIDSYLVVAATAPLRMGHFHFHKKFYFLAKQIRYFGGRVENEVKRRPLEAHQIEAHQPAGTSSSEEAHTIEERHVVGFDKAAQGLKELLSEGPEHLEIMT</sequence>
<gene>
    <name evidence="2" type="ORF">OLC1_LOCUS14152</name>
</gene>
<protein>
    <submittedName>
        <fullName evidence="2">OLC1v1004389C1</fullName>
    </submittedName>
</protein>
<proteinExistence type="predicted"/>
<reference evidence="2" key="1">
    <citation type="submission" date="2023-03" db="EMBL/GenBank/DDBJ databases">
        <authorList>
            <person name="Julca I."/>
        </authorList>
    </citation>
    <scope>NUCLEOTIDE SEQUENCE</scope>
</reference>
<feature type="compositionally biased region" description="Acidic residues" evidence="1">
    <location>
        <begin position="17"/>
        <end position="26"/>
    </location>
</feature>
<evidence type="ECO:0000313" key="3">
    <source>
        <dbReference type="Proteomes" id="UP001161247"/>
    </source>
</evidence>
<evidence type="ECO:0000256" key="1">
    <source>
        <dbReference type="SAM" id="MobiDB-lite"/>
    </source>
</evidence>
<dbReference type="EMBL" id="OX459122">
    <property type="protein sequence ID" value="CAI9105461.1"/>
    <property type="molecule type" value="Genomic_DNA"/>
</dbReference>
<keyword evidence="3" id="KW-1185">Reference proteome</keyword>